<feature type="transmembrane region" description="Helical" evidence="1">
    <location>
        <begin position="204"/>
        <end position="224"/>
    </location>
</feature>
<evidence type="ECO:0000313" key="3">
    <source>
        <dbReference type="EMBL" id="MBC5997356.1"/>
    </source>
</evidence>
<gene>
    <name evidence="3" type="ORF">H8923_11320</name>
</gene>
<keyword evidence="1" id="KW-0812">Transmembrane</keyword>
<keyword evidence="3" id="KW-0378">Hydrolase</keyword>
<evidence type="ECO:0000256" key="1">
    <source>
        <dbReference type="SAM" id="Phobius"/>
    </source>
</evidence>
<keyword evidence="1" id="KW-1133">Transmembrane helix</keyword>
<keyword evidence="4" id="KW-1185">Reference proteome</keyword>
<dbReference type="PANTHER" id="PTHR36435">
    <property type="entry name" value="SLR1288 PROTEIN"/>
    <property type="match status" value="1"/>
</dbReference>
<feature type="transmembrane region" description="Helical" evidence="1">
    <location>
        <begin position="83"/>
        <end position="108"/>
    </location>
</feature>
<feature type="transmembrane region" description="Helical" evidence="1">
    <location>
        <begin position="236"/>
        <end position="260"/>
    </location>
</feature>
<comment type="caution">
    <text evidence="3">The sequence shown here is derived from an EMBL/GenBank/DDBJ whole genome shotgun (WGS) entry which is preliminary data.</text>
</comment>
<keyword evidence="3" id="KW-0645">Protease</keyword>
<evidence type="ECO:0000313" key="4">
    <source>
        <dbReference type="Proteomes" id="UP000609849"/>
    </source>
</evidence>
<protein>
    <submittedName>
        <fullName evidence="3">CPBP family intramembrane metalloprotease</fullName>
    </submittedName>
</protein>
<dbReference type="Proteomes" id="UP000609849">
    <property type="component" value="Unassembled WGS sequence"/>
</dbReference>
<name>A0ABR7JRW4_9FIRM</name>
<dbReference type="PANTHER" id="PTHR36435:SF1">
    <property type="entry name" value="CAAX AMINO TERMINAL PROTEASE FAMILY PROTEIN"/>
    <property type="match status" value="1"/>
</dbReference>
<accession>A0ABR7JRW4</accession>
<proteinExistence type="predicted"/>
<feature type="transmembrane region" description="Helical" evidence="1">
    <location>
        <begin position="130"/>
        <end position="153"/>
    </location>
</feature>
<dbReference type="RefSeq" id="WP_172976687.1">
    <property type="nucleotide sequence ID" value="NZ_JACRWE010000004.1"/>
</dbReference>
<feature type="transmembrane region" description="Helical" evidence="1">
    <location>
        <begin position="165"/>
        <end position="198"/>
    </location>
</feature>
<dbReference type="InterPro" id="IPR052710">
    <property type="entry name" value="CAAX_protease"/>
</dbReference>
<feature type="transmembrane region" description="Helical" evidence="1">
    <location>
        <begin position="12"/>
        <end position="31"/>
    </location>
</feature>
<reference evidence="3 4" key="1">
    <citation type="submission" date="2020-08" db="EMBL/GenBank/DDBJ databases">
        <authorList>
            <person name="Liu C."/>
            <person name="Sun Q."/>
        </authorList>
    </citation>
    <scope>NUCLEOTIDE SEQUENCE [LARGE SCALE GENOMIC DNA]</scope>
    <source>
        <strain evidence="3 4">NSJ-18</strain>
    </source>
</reference>
<sequence>MNNYFGFKEVKLFKAFILFILFSIIIPSIIVDFNLPYSDNYNFLSLCSNIIMFMFLLFMFRTSKDKVSELFKDFLRKVKFSEVINVVITQLSISLGSVLLLVGILYFINPDNLNIMLNSDNNNVTTLSKFILYFLLVTISAPLVEELLFRAIFFKRMSRYFSTVISMLVSSFIFGILHIELAVIGAIMFAIANCILYIKYKNILIPILTHFTNNLISILPQMNFSSSSSIFMTKDIAMSALLIGLILFSFGIFLFIKFVLLNKDYLKYSF</sequence>
<feature type="transmembrane region" description="Helical" evidence="1">
    <location>
        <begin position="43"/>
        <end position="62"/>
    </location>
</feature>
<organism evidence="3 4">
    <name type="scientific">Romboutsia faecis</name>
    <dbReference type="NCBI Taxonomy" id="2764597"/>
    <lineage>
        <taxon>Bacteria</taxon>
        <taxon>Bacillati</taxon>
        <taxon>Bacillota</taxon>
        <taxon>Clostridia</taxon>
        <taxon>Peptostreptococcales</taxon>
        <taxon>Peptostreptococcaceae</taxon>
        <taxon>Romboutsia</taxon>
    </lineage>
</organism>
<dbReference type="EMBL" id="JACRWE010000004">
    <property type="protein sequence ID" value="MBC5997356.1"/>
    <property type="molecule type" value="Genomic_DNA"/>
</dbReference>
<keyword evidence="1" id="KW-0472">Membrane</keyword>
<dbReference type="Pfam" id="PF02517">
    <property type="entry name" value="Rce1-like"/>
    <property type="match status" value="1"/>
</dbReference>
<dbReference type="GO" id="GO:0008237">
    <property type="term" value="F:metallopeptidase activity"/>
    <property type="evidence" value="ECO:0007669"/>
    <property type="project" value="UniProtKB-KW"/>
</dbReference>
<dbReference type="InterPro" id="IPR003675">
    <property type="entry name" value="Rce1/LyrA-like_dom"/>
</dbReference>
<feature type="domain" description="CAAX prenyl protease 2/Lysostaphin resistance protein A-like" evidence="2">
    <location>
        <begin position="129"/>
        <end position="216"/>
    </location>
</feature>
<keyword evidence="3" id="KW-0482">Metalloprotease</keyword>
<evidence type="ECO:0000259" key="2">
    <source>
        <dbReference type="Pfam" id="PF02517"/>
    </source>
</evidence>